<sequence>MDLQFEAMTTRIDQLENTLSTAISHLTSLVTRLARHQGLPLNHSHRIANEEDEEYDESDDDDEISSTEAESSARDDEERRGKTRSNTNKATRKASRKHSDSDYTLSATEDD</sequence>
<evidence type="ECO:0000313" key="3">
    <source>
        <dbReference type="Proteomes" id="UP001293593"/>
    </source>
</evidence>
<feature type="region of interest" description="Disordered" evidence="1">
    <location>
        <begin position="36"/>
        <end position="111"/>
    </location>
</feature>
<gene>
    <name evidence="2" type="ORF">QN277_023411</name>
</gene>
<evidence type="ECO:0000313" key="2">
    <source>
        <dbReference type="EMBL" id="KAK4270371.1"/>
    </source>
</evidence>
<dbReference type="AlphaFoldDB" id="A0AAE1MRL7"/>
<comment type="caution">
    <text evidence="2">The sequence shown here is derived from an EMBL/GenBank/DDBJ whole genome shotgun (WGS) entry which is preliminary data.</text>
</comment>
<organism evidence="2 3">
    <name type="scientific">Acacia crassicarpa</name>
    <name type="common">northern wattle</name>
    <dbReference type="NCBI Taxonomy" id="499986"/>
    <lineage>
        <taxon>Eukaryota</taxon>
        <taxon>Viridiplantae</taxon>
        <taxon>Streptophyta</taxon>
        <taxon>Embryophyta</taxon>
        <taxon>Tracheophyta</taxon>
        <taxon>Spermatophyta</taxon>
        <taxon>Magnoliopsida</taxon>
        <taxon>eudicotyledons</taxon>
        <taxon>Gunneridae</taxon>
        <taxon>Pentapetalae</taxon>
        <taxon>rosids</taxon>
        <taxon>fabids</taxon>
        <taxon>Fabales</taxon>
        <taxon>Fabaceae</taxon>
        <taxon>Caesalpinioideae</taxon>
        <taxon>mimosoid clade</taxon>
        <taxon>Acacieae</taxon>
        <taxon>Acacia</taxon>
    </lineage>
</organism>
<evidence type="ECO:0000256" key="1">
    <source>
        <dbReference type="SAM" id="MobiDB-lite"/>
    </source>
</evidence>
<proteinExistence type="predicted"/>
<feature type="compositionally biased region" description="Acidic residues" evidence="1">
    <location>
        <begin position="50"/>
        <end position="65"/>
    </location>
</feature>
<accession>A0AAE1MRL7</accession>
<feature type="compositionally biased region" description="Basic and acidic residues" evidence="1">
    <location>
        <begin position="71"/>
        <end position="80"/>
    </location>
</feature>
<dbReference type="EMBL" id="JAWXYG010000006">
    <property type="protein sequence ID" value="KAK4270371.1"/>
    <property type="molecule type" value="Genomic_DNA"/>
</dbReference>
<feature type="compositionally biased region" description="Polar residues" evidence="1">
    <location>
        <begin position="102"/>
        <end position="111"/>
    </location>
</feature>
<dbReference type="Proteomes" id="UP001293593">
    <property type="component" value="Unassembled WGS sequence"/>
</dbReference>
<reference evidence="2" key="1">
    <citation type="submission" date="2023-10" db="EMBL/GenBank/DDBJ databases">
        <title>Chromosome-level genome of the transformable northern wattle, Acacia crassicarpa.</title>
        <authorList>
            <person name="Massaro I."/>
            <person name="Sinha N.R."/>
            <person name="Poethig S."/>
            <person name="Leichty A.R."/>
        </authorList>
    </citation>
    <scope>NUCLEOTIDE SEQUENCE</scope>
    <source>
        <strain evidence="2">Acra3RX</strain>
        <tissue evidence="2">Leaf</tissue>
    </source>
</reference>
<name>A0AAE1MRL7_9FABA</name>
<keyword evidence="3" id="KW-1185">Reference proteome</keyword>
<protein>
    <submittedName>
        <fullName evidence="2">Uncharacterized protein</fullName>
    </submittedName>
</protein>